<dbReference type="Pfam" id="PF13550">
    <property type="entry name" value="Phage-tail_3"/>
    <property type="match status" value="1"/>
</dbReference>
<evidence type="ECO:0000259" key="2">
    <source>
        <dbReference type="Pfam" id="PF23666"/>
    </source>
</evidence>
<feature type="domain" description="Tip attachment protein J" evidence="1">
    <location>
        <begin position="233"/>
        <end position="385"/>
    </location>
</feature>
<proteinExistence type="predicted"/>
<keyword evidence="4" id="KW-1185">Reference proteome</keyword>
<accession>A0A8T4IH63</accession>
<gene>
    <name evidence="3" type="ORF">J7S20_15440</name>
</gene>
<evidence type="ECO:0000313" key="4">
    <source>
        <dbReference type="Proteomes" id="UP000676996"/>
    </source>
</evidence>
<protein>
    <submittedName>
        <fullName evidence="3">Phage tail protein</fullName>
    </submittedName>
</protein>
<dbReference type="Pfam" id="PF23666">
    <property type="entry name" value="Rcc01698_C"/>
    <property type="match status" value="1"/>
</dbReference>
<name>A0A8T4IH63_9SPHN</name>
<feature type="domain" description="Rcc01698-like C-terminal" evidence="2">
    <location>
        <begin position="480"/>
        <end position="575"/>
    </location>
</feature>
<reference evidence="3" key="1">
    <citation type="submission" date="2021-04" db="EMBL/GenBank/DDBJ databases">
        <title>Ouciella asimina sp. nov., isolated from the surface seawater in the hydrothermal field of Okinawa Trough.</title>
        <authorList>
            <person name="Shuang W."/>
        </authorList>
    </citation>
    <scope>NUCLEOTIDE SEQUENCE</scope>
    <source>
        <strain evidence="3">LXI357</strain>
    </source>
</reference>
<evidence type="ECO:0000313" key="3">
    <source>
        <dbReference type="EMBL" id="MBR0553900.1"/>
    </source>
</evidence>
<organism evidence="3 4">
    <name type="scientific">Stakelama marina</name>
    <dbReference type="NCBI Taxonomy" id="2826939"/>
    <lineage>
        <taxon>Bacteria</taxon>
        <taxon>Pseudomonadati</taxon>
        <taxon>Pseudomonadota</taxon>
        <taxon>Alphaproteobacteria</taxon>
        <taxon>Sphingomonadales</taxon>
        <taxon>Sphingomonadaceae</taxon>
        <taxon>Stakelama</taxon>
    </lineage>
</organism>
<dbReference type="RefSeq" id="WP_284055156.1">
    <property type="nucleotide sequence ID" value="NZ_JAGRQC010000005.1"/>
</dbReference>
<dbReference type="InterPro" id="IPR056490">
    <property type="entry name" value="Rcc01698_C"/>
</dbReference>
<dbReference type="InterPro" id="IPR032876">
    <property type="entry name" value="J_dom"/>
</dbReference>
<comment type="caution">
    <text evidence="3">The sequence shown here is derived from an EMBL/GenBank/DDBJ whole genome shotgun (WGS) entry which is preliminary data.</text>
</comment>
<sequence length="722" mass="74321">MATLVLTAAGSVIGGPIGGAIGAALGRAIDRDVLFAPKRREGPRLTELAVQTSSYGAPIPKLFGTMRVAGTVIWSTDLIEARSTESGGKGQPETTRYSYSASFAVLLSARAILNVKRIWADGKLLRGAGGDFKSRVGAFRLHGGGEDQPVDPLIASLEGAAVTPAHRGAAYAVFEDLQLADFGNRIPSLTFEVEADGGDVDIGAIAGSLTGGEVVGNGGLRLSGFSAYGSDDRTVIEMLAEAGGCWFAGGANGLTMSSGRGAAVTLSDDGARPPGAEAATRERKIAAADTVPDIVSVRHYDPARDYQAGIQRAVRPGGGRAIAALDLPAALNAASAKAVAEAALGRADAERLHRRVAVPWDSIGIGPGARVRIAGEAALWRVVDWSLEAMLLVLDLAPIGYPPPVAIASPGRVLGAPDALIGRTVLAAFELPLLDDSLHSAPVLAVAAAGEGAGWRRSALLISEDGGASWRPAGGTALPAVIGTIVTPPGTAVAAIEDRTNSVEVELAHDSMVLGQADMAELDGGANLAMLGDELIQFGRAEQIGARRWRLTALWRGRRGTEGAIGAQQVGDAFVLLAKDSVITMSLASGTTGNVVEVEASGVGDVPDPAHVDVAITGRSIVPPSPVHLNAMNGADGLVVVRWVRRSRIGWRWIDGVDAALGEEAERYAVTVERADDDSIVIETGQPELTLSAAERGSGPARVTVRQIGSNGQSQPASIILD</sequence>
<evidence type="ECO:0000259" key="1">
    <source>
        <dbReference type="Pfam" id="PF13550"/>
    </source>
</evidence>
<dbReference type="AlphaFoldDB" id="A0A8T4IH63"/>
<dbReference type="Proteomes" id="UP000676996">
    <property type="component" value="Unassembled WGS sequence"/>
</dbReference>
<dbReference type="EMBL" id="JAGRQC010000005">
    <property type="protein sequence ID" value="MBR0553900.1"/>
    <property type="molecule type" value="Genomic_DNA"/>
</dbReference>